<evidence type="ECO:0000259" key="8">
    <source>
        <dbReference type="PROSITE" id="PS50893"/>
    </source>
</evidence>
<keyword evidence="6 7" id="KW-0472">Membrane</keyword>
<evidence type="ECO:0000256" key="4">
    <source>
        <dbReference type="ARBA" id="ARBA00022840"/>
    </source>
</evidence>
<dbReference type="InterPro" id="IPR011527">
    <property type="entry name" value="ABC1_TM_dom"/>
</dbReference>
<comment type="caution">
    <text evidence="10">The sequence shown here is derived from an EMBL/GenBank/DDBJ whole genome shotgun (WGS) entry which is preliminary data.</text>
</comment>
<evidence type="ECO:0000256" key="2">
    <source>
        <dbReference type="ARBA" id="ARBA00022692"/>
    </source>
</evidence>
<evidence type="ECO:0000259" key="9">
    <source>
        <dbReference type="PROSITE" id="PS50929"/>
    </source>
</evidence>
<dbReference type="PROSITE" id="PS50893">
    <property type="entry name" value="ABC_TRANSPORTER_2"/>
    <property type="match status" value="1"/>
</dbReference>
<dbReference type="RefSeq" id="WP_378207396.1">
    <property type="nucleotide sequence ID" value="NZ_JBHMBK010000068.1"/>
</dbReference>
<sequence>MPPWTRIDREVAGSSLWAGLAAIPAAARVILAIVWRVAPRTMILAVLLNLVGGLATVSGIVAGARVIDELITGGPTADRVVAALSAIALVAVSYSLRALLDAAAAAALGATIPRVREAAQVELHELVSQVRLIAFEDAGFGELVEQGSGAGIRAIEASLRHAGALLSASVQVLAALVAVMSLNPWLVPVTLLAMLPAAWAAAKAARLGYASFLRMVATQRRQAIAGRLLTGRDTAAELRAFTLAETVLADYRTASAALAAESTTTELRTTAVHLMGRALTGIGTGAAYAALGLLLYTGQMPLALAGAAVLAMRTSSAALSAGVHTVNQFYESSFYVALYEKLRLECRTRTRPTRPCRAPANPERIRLAKVTFTYPGQVRPALHDIDLEIRRGQVVALVGENGSGKTTLAKLVTGLYAPDSGTIHWDGADLSECSEESVAAAVAVVAQQLARWPVKAAAAVRLGRAGHLAGGGEAVFTSAVEIAGVRPVIERLPAGWDTVLSREFEHGRDLSGGEWQRFGIARALFRDSPILVADEPSAALDARAEAGVYEAFRALRDGRTCLLITHRLANVRQADQIIVLHQGKIVERGTHEELMSLRGRYHDLYDLQSAPYAEHHVEPVVRGAS</sequence>
<dbReference type="SUPFAM" id="SSF90123">
    <property type="entry name" value="ABC transporter transmembrane region"/>
    <property type="match status" value="1"/>
</dbReference>
<dbReference type="Pfam" id="PF00005">
    <property type="entry name" value="ABC_tran"/>
    <property type="match status" value="1"/>
</dbReference>
<dbReference type="InterPro" id="IPR039421">
    <property type="entry name" value="Type_1_exporter"/>
</dbReference>
<dbReference type="PROSITE" id="PS00211">
    <property type="entry name" value="ABC_TRANSPORTER_1"/>
    <property type="match status" value="1"/>
</dbReference>
<gene>
    <name evidence="10" type="ORF">ACFFTO_43270</name>
</gene>
<keyword evidence="3" id="KW-0547">Nucleotide-binding</keyword>
<dbReference type="Proteomes" id="UP001589535">
    <property type="component" value="Unassembled WGS sequence"/>
</dbReference>
<dbReference type="InterPro" id="IPR003439">
    <property type="entry name" value="ABC_transporter-like_ATP-bd"/>
</dbReference>
<feature type="domain" description="ABC transporter" evidence="8">
    <location>
        <begin position="365"/>
        <end position="607"/>
    </location>
</feature>
<dbReference type="SUPFAM" id="SSF52540">
    <property type="entry name" value="P-loop containing nucleoside triphosphate hydrolases"/>
    <property type="match status" value="1"/>
</dbReference>
<evidence type="ECO:0000256" key="7">
    <source>
        <dbReference type="SAM" id="Phobius"/>
    </source>
</evidence>
<organism evidence="10 11">
    <name type="scientific">Amycolatopsis plumensis</name>
    <dbReference type="NCBI Taxonomy" id="236508"/>
    <lineage>
        <taxon>Bacteria</taxon>
        <taxon>Bacillati</taxon>
        <taxon>Actinomycetota</taxon>
        <taxon>Actinomycetes</taxon>
        <taxon>Pseudonocardiales</taxon>
        <taxon>Pseudonocardiaceae</taxon>
        <taxon>Amycolatopsis</taxon>
    </lineage>
</organism>
<evidence type="ECO:0000256" key="6">
    <source>
        <dbReference type="ARBA" id="ARBA00023136"/>
    </source>
</evidence>
<evidence type="ECO:0000313" key="10">
    <source>
        <dbReference type="EMBL" id="MFB9691036.1"/>
    </source>
</evidence>
<keyword evidence="4 10" id="KW-0067">ATP-binding</keyword>
<dbReference type="PANTHER" id="PTHR43394">
    <property type="entry name" value="ATP-DEPENDENT PERMEASE MDL1, MITOCHONDRIAL"/>
    <property type="match status" value="1"/>
</dbReference>
<evidence type="ECO:0000256" key="3">
    <source>
        <dbReference type="ARBA" id="ARBA00022741"/>
    </source>
</evidence>
<accession>A0ABV5UKV4</accession>
<keyword evidence="5 7" id="KW-1133">Transmembrane helix</keyword>
<feature type="transmembrane region" description="Helical" evidence="7">
    <location>
        <begin position="16"/>
        <end position="35"/>
    </location>
</feature>
<dbReference type="InterPro" id="IPR036640">
    <property type="entry name" value="ABC1_TM_sf"/>
</dbReference>
<dbReference type="PANTHER" id="PTHR43394:SF1">
    <property type="entry name" value="ATP-BINDING CASSETTE SUB-FAMILY B MEMBER 10, MITOCHONDRIAL"/>
    <property type="match status" value="1"/>
</dbReference>
<evidence type="ECO:0000256" key="5">
    <source>
        <dbReference type="ARBA" id="ARBA00022989"/>
    </source>
</evidence>
<feature type="transmembrane region" description="Helical" evidence="7">
    <location>
        <begin position="42"/>
        <end position="67"/>
    </location>
</feature>
<feature type="transmembrane region" description="Helical" evidence="7">
    <location>
        <begin position="185"/>
        <end position="205"/>
    </location>
</feature>
<dbReference type="SMART" id="SM00382">
    <property type="entry name" value="AAA"/>
    <property type="match status" value="1"/>
</dbReference>
<dbReference type="GO" id="GO:0005524">
    <property type="term" value="F:ATP binding"/>
    <property type="evidence" value="ECO:0007669"/>
    <property type="project" value="UniProtKB-KW"/>
</dbReference>
<evidence type="ECO:0000313" key="11">
    <source>
        <dbReference type="Proteomes" id="UP001589535"/>
    </source>
</evidence>
<protein>
    <submittedName>
        <fullName evidence="10">ABC transporter ATP-binding protein</fullName>
    </submittedName>
</protein>
<evidence type="ECO:0000256" key="1">
    <source>
        <dbReference type="ARBA" id="ARBA00004651"/>
    </source>
</evidence>
<feature type="transmembrane region" description="Helical" evidence="7">
    <location>
        <begin position="162"/>
        <end position="179"/>
    </location>
</feature>
<feature type="domain" description="ABC transmembrane type-1" evidence="9">
    <location>
        <begin position="43"/>
        <end position="331"/>
    </location>
</feature>
<proteinExistence type="predicted"/>
<keyword evidence="11" id="KW-1185">Reference proteome</keyword>
<name>A0ABV5UKV4_9PSEU</name>
<dbReference type="EMBL" id="JBHMBK010000068">
    <property type="protein sequence ID" value="MFB9691036.1"/>
    <property type="molecule type" value="Genomic_DNA"/>
</dbReference>
<keyword evidence="2 7" id="KW-0812">Transmembrane</keyword>
<feature type="transmembrane region" description="Helical" evidence="7">
    <location>
        <begin position="79"/>
        <end position="100"/>
    </location>
</feature>
<reference evidence="10 11" key="1">
    <citation type="submission" date="2024-09" db="EMBL/GenBank/DDBJ databases">
        <authorList>
            <person name="Sun Q."/>
            <person name="Mori K."/>
        </authorList>
    </citation>
    <scope>NUCLEOTIDE SEQUENCE [LARGE SCALE GENOMIC DNA]</scope>
    <source>
        <strain evidence="10 11">JCM 13852</strain>
    </source>
</reference>
<dbReference type="InterPro" id="IPR003593">
    <property type="entry name" value="AAA+_ATPase"/>
</dbReference>
<dbReference type="InterPro" id="IPR017871">
    <property type="entry name" value="ABC_transporter-like_CS"/>
</dbReference>
<dbReference type="Gene3D" id="3.40.50.300">
    <property type="entry name" value="P-loop containing nucleotide triphosphate hydrolases"/>
    <property type="match status" value="1"/>
</dbReference>
<dbReference type="PROSITE" id="PS50929">
    <property type="entry name" value="ABC_TM1F"/>
    <property type="match status" value="1"/>
</dbReference>
<dbReference type="Gene3D" id="1.20.1560.10">
    <property type="entry name" value="ABC transporter type 1, transmembrane domain"/>
    <property type="match status" value="1"/>
</dbReference>
<dbReference type="InterPro" id="IPR027417">
    <property type="entry name" value="P-loop_NTPase"/>
</dbReference>
<feature type="transmembrane region" description="Helical" evidence="7">
    <location>
        <begin position="278"/>
        <end position="296"/>
    </location>
</feature>
<comment type="subcellular location">
    <subcellularLocation>
        <location evidence="1">Cell membrane</location>
        <topology evidence="1">Multi-pass membrane protein</topology>
    </subcellularLocation>
</comment>